<keyword evidence="5 9" id="KW-1133">Transmembrane helix</keyword>
<evidence type="ECO:0000259" key="11">
    <source>
        <dbReference type="PROSITE" id="PS51007"/>
    </source>
</evidence>
<feature type="signal peptide" evidence="10">
    <location>
        <begin position="1"/>
        <end position="19"/>
    </location>
</feature>
<keyword evidence="4 8" id="KW-0479">Metal-binding</keyword>
<feature type="binding site" description="covalent" evidence="8">
    <location>
        <position position="53"/>
    </location>
    <ligand>
        <name>heme c</name>
        <dbReference type="ChEBI" id="CHEBI:61717"/>
    </ligand>
</feature>
<dbReference type="SUPFAM" id="SSF46626">
    <property type="entry name" value="Cytochrome c"/>
    <property type="match status" value="1"/>
</dbReference>
<feature type="domain" description="Cytochrome c" evidence="11">
    <location>
        <begin position="37"/>
        <end position="199"/>
    </location>
</feature>
<dbReference type="EMBL" id="JRQD01000001">
    <property type="protein sequence ID" value="KGM08099.1"/>
    <property type="molecule type" value="Genomic_DNA"/>
</dbReference>
<comment type="cofactor">
    <cofactor evidence="8">
        <name>heme c</name>
        <dbReference type="ChEBI" id="CHEBI:61717"/>
    </cofactor>
    <text evidence="8">Binds 1 heme c group covalently per subunit.</text>
</comment>
<dbReference type="Proteomes" id="UP000029999">
    <property type="component" value="Unassembled WGS sequence"/>
</dbReference>
<dbReference type="PANTHER" id="PTHR10266:SF3">
    <property type="entry name" value="CYTOCHROME C1, HEME PROTEIN, MITOCHONDRIAL"/>
    <property type="match status" value="1"/>
</dbReference>
<evidence type="ECO:0000256" key="4">
    <source>
        <dbReference type="ARBA" id="ARBA00022723"/>
    </source>
</evidence>
<evidence type="ECO:0000313" key="13">
    <source>
        <dbReference type="Proteomes" id="UP000029999"/>
    </source>
</evidence>
<evidence type="ECO:0000256" key="8">
    <source>
        <dbReference type="PIRSR" id="PIRSR602326-1"/>
    </source>
</evidence>
<dbReference type="RefSeq" id="WP_036311631.1">
    <property type="nucleotide sequence ID" value="NZ_JRQD01000001.1"/>
</dbReference>
<evidence type="ECO:0000256" key="10">
    <source>
        <dbReference type="SAM" id="SignalP"/>
    </source>
</evidence>
<evidence type="ECO:0000313" key="12">
    <source>
        <dbReference type="EMBL" id="KGM08099.1"/>
    </source>
</evidence>
<dbReference type="InterPro" id="IPR002326">
    <property type="entry name" value="Cyt_c1"/>
</dbReference>
<evidence type="ECO:0000256" key="9">
    <source>
        <dbReference type="SAM" id="Phobius"/>
    </source>
</evidence>
<evidence type="ECO:0000256" key="3">
    <source>
        <dbReference type="ARBA" id="ARBA00022692"/>
    </source>
</evidence>
<protein>
    <submittedName>
        <fullName evidence="12">Ubiquinol--cytochrome C oxidoreductase, cytochrome C1 subunit</fullName>
    </submittedName>
</protein>
<organism evidence="12 13">
    <name type="scientific">Methylophaga thiooxydans</name>
    <dbReference type="NCBI Taxonomy" id="392484"/>
    <lineage>
        <taxon>Bacteria</taxon>
        <taxon>Pseudomonadati</taxon>
        <taxon>Pseudomonadota</taxon>
        <taxon>Gammaproteobacteria</taxon>
        <taxon>Thiotrichales</taxon>
        <taxon>Piscirickettsiaceae</taxon>
        <taxon>Methylophaga</taxon>
    </lineage>
</organism>
<keyword evidence="10" id="KW-0732">Signal</keyword>
<comment type="subcellular location">
    <subcellularLocation>
        <location evidence="1">Membrane</location>
    </subcellularLocation>
</comment>
<dbReference type="PROSITE" id="PS51007">
    <property type="entry name" value="CYTC"/>
    <property type="match status" value="1"/>
</dbReference>
<feature type="binding site" description="covalent" evidence="8">
    <location>
        <position position="160"/>
    </location>
    <ligand>
        <name>heme c</name>
        <dbReference type="ChEBI" id="CHEBI:61717"/>
    </ligand>
</feature>
<feature type="transmembrane region" description="Helical" evidence="9">
    <location>
        <begin position="206"/>
        <end position="224"/>
    </location>
</feature>
<dbReference type="Gene3D" id="1.10.760.10">
    <property type="entry name" value="Cytochrome c-like domain"/>
    <property type="match status" value="1"/>
</dbReference>
<sequence>MRTLVLAFIVSLFSTQAMAASGGVHLDSVEIDITDQASLQRGAKTFVNYCLSCHSASYMRYNRMAKDLGLSDEQVENNLMFASDKIGETMTVAMRAEDAQKWFGVTPPDLSVISRSRGTDWLYTYLRTFYLDESRPMGTNNLAFKDVGMPHVLWEQQGYMAKDDHGELVEATAGPMSTYEYNQMVGDLVNFLAYIGEPSKLQRMELAKWVLLYLALFFLVAYPLKKAFWRDIH</sequence>
<dbReference type="InterPro" id="IPR036909">
    <property type="entry name" value="Cyt_c-like_dom_sf"/>
</dbReference>
<dbReference type="GO" id="GO:0016020">
    <property type="term" value="C:membrane"/>
    <property type="evidence" value="ECO:0007669"/>
    <property type="project" value="UniProtKB-SubCell"/>
</dbReference>
<dbReference type="GO" id="GO:0046872">
    <property type="term" value="F:metal ion binding"/>
    <property type="evidence" value="ECO:0007669"/>
    <property type="project" value="UniProtKB-KW"/>
</dbReference>
<feature type="binding site" description="covalent" evidence="8">
    <location>
        <position position="50"/>
    </location>
    <ligand>
        <name>heme c</name>
        <dbReference type="ChEBI" id="CHEBI:61717"/>
    </ligand>
</feature>
<accession>A0A0A0BLZ2</accession>
<dbReference type="AlphaFoldDB" id="A0A0A0BLZ2"/>
<keyword evidence="6 8" id="KW-0408">Iron</keyword>
<dbReference type="PANTHER" id="PTHR10266">
    <property type="entry name" value="CYTOCHROME C1"/>
    <property type="match status" value="1"/>
</dbReference>
<keyword evidence="7 9" id="KW-0472">Membrane</keyword>
<evidence type="ECO:0000256" key="6">
    <source>
        <dbReference type="ARBA" id="ARBA00023004"/>
    </source>
</evidence>
<feature type="chain" id="PRO_5001967372" evidence="10">
    <location>
        <begin position="20"/>
        <end position="233"/>
    </location>
</feature>
<name>A0A0A0BLZ2_9GAMM</name>
<gene>
    <name evidence="12" type="ORF">LP43_0522</name>
</gene>
<dbReference type="GO" id="GO:0009055">
    <property type="term" value="F:electron transfer activity"/>
    <property type="evidence" value="ECO:0007669"/>
    <property type="project" value="InterPro"/>
</dbReference>
<dbReference type="STRING" id="392484.LP43_0522"/>
<dbReference type="InterPro" id="IPR009056">
    <property type="entry name" value="Cyt_c-like_dom"/>
</dbReference>
<reference evidence="12 13" key="1">
    <citation type="submission" date="2014-09" db="EMBL/GenBank/DDBJ databases">
        <authorList>
            <person name="Grob C."/>
            <person name="Taubert M."/>
            <person name="Howat A.M."/>
            <person name="Burns O.J."/>
            <person name="Dixon J.L."/>
            <person name="Chen Y."/>
            <person name="Murrell J.C."/>
        </authorList>
    </citation>
    <scope>NUCLEOTIDE SEQUENCE [LARGE SCALE GENOMIC DNA]</scope>
    <source>
        <strain evidence="12">L4</strain>
    </source>
</reference>
<keyword evidence="2 8" id="KW-0349">Heme</keyword>
<evidence type="ECO:0000256" key="7">
    <source>
        <dbReference type="ARBA" id="ARBA00023136"/>
    </source>
</evidence>
<dbReference type="GO" id="GO:0020037">
    <property type="term" value="F:heme binding"/>
    <property type="evidence" value="ECO:0007669"/>
    <property type="project" value="InterPro"/>
</dbReference>
<comment type="caution">
    <text evidence="12">The sequence shown here is derived from an EMBL/GenBank/DDBJ whole genome shotgun (WGS) entry which is preliminary data.</text>
</comment>
<evidence type="ECO:0000256" key="2">
    <source>
        <dbReference type="ARBA" id="ARBA00022617"/>
    </source>
</evidence>
<evidence type="ECO:0000256" key="1">
    <source>
        <dbReference type="ARBA" id="ARBA00004370"/>
    </source>
</evidence>
<feature type="binding site" description="covalent" evidence="8">
    <location>
        <position position="54"/>
    </location>
    <ligand>
        <name>heme c</name>
        <dbReference type="ChEBI" id="CHEBI:61717"/>
    </ligand>
</feature>
<keyword evidence="3 9" id="KW-0812">Transmembrane</keyword>
<proteinExistence type="predicted"/>
<dbReference type="Pfam" id="PF02167">
    <property type="entry name" value="Cytochrom_C1"/>
    <property type="match status" value="1"/>
</dbReference>
<evidence type="ECO:0000256" key="5">
    <source>
        <dbReference type="ARBA" id="ARBA00022989"/>
    </source>
</evidence>